<dbReference type="KEGG" id="smic:SmB9_09330"/>
<dbReference type="Gene3D" id="3.30.1540.10">
    <property type="entry name" value="formyl-coa transferase, domain 3"/>
    <property type="match status" value="1"/>
</dbReference>
<keyword evidence="5" id="KW-1185">Reference proteome</keyword>
<proteinExistence type="predicted"/>
<dbReference type="InterPro" id="IPR023606">
    <property type="entry name" value="CoA-Trfase_III_dom_1_sf"/>
</dbReference>
<dbReference type="Proteomes" id="UP000276029">
    <property type="component" value="Unassembled WGS sequence"/>
</dbReference>
<dbReference type="InterPro" id="IPR003673">
    <property type="entry name" value="CoA-Trfase_fam_III"/>
</dbReference>
<evidence type="ECO:0000313" key="3">
    <source>
        <dbReference type="EMBL" id="RKS85435.1"/>
    </source>
</evidence>
<protein>
    <submittedName>
        <fullName evidence="2 3">CoA transferase</fullName>
    </submittedName>
</protein>
<dbReference type="EMBL" id="RBWX01000011">
    <property type="protein sequence ID" value="RKS85435.1"/>
    <property type="molecule type" value="Genomic_DNA"/>
</dbReference>
<dbReference type="Gene3D" id="3.40.50.10540">
    <property type="entry name" value="Crotonobetainyl-coa:carnitine coa-transferase, domain 1"/>
    <property type="match status" value="1"/>
</dbReference>
<keyword evidence="1 2" id="KW-0808">Transferase</keyword>
<dbReference type="EMBL" id="AP018711">
    <property type="protein sequence ID" value="BBE33275.1"/>
    <property type="molecule type" value="Genomic_DNA"/>
</dbReference>
<dbReference type="SUPFAM" id="SSF89796">
    <property type="entry name" value="CoA-transferase family III (CaiB/BaiF)"/>
    <property type="match status" value="1"/>
</dbReference>
<dbReference type="PANTHER" id="PTHR48207">
    <property type="entry name" value="SUCCINATE--HYDROXYMETHYLGLUTARATE COA-TRANSFERASE"/>
    <property type="match status" value="1"/>
</dbReference>
<dbReference type="Pfam" id="PF02515">
    <property type="entry name" value="CoA_transf_3"/>
    <property type="match status" value="1"/>
</dbReference>
<organism evidence="2 4">
    <name type="scientific">Sphingosinicella microcystinivorans</name>
    <dbReference type="NCBI Taxonomy" id="335406"/>
    <lineage>
        <taxon>Bacteria</taxon>
        <taxon>Pseudomonadati</taxon>
        <taxon>Pseudomonadota</taxon>
        <taxon>Alphaproteobacteria</taxon>
        <taxon>Sphingomonadales</taxon>
        <taxon>Sphingosinicellaceae</taxon>
        <taxon>Sphingosinicella</taxon>
    </lineage>
</organism>
<accession>A0AAD1D3Y8</accession>
<evidence type="ECO:0000256" key="1">
    <source>
        <dbReference type="ARBA" id="ARBA00022679"/>
    </source>
</evidence>
<gene>
    <name evidence="3" type="ORF">DFR51_3353</name>
    <name evidence="2" type="ORF">SmB9_09330</name>
</gene>
<name>A0AAD1D3Y8_SPHMI</name>
<reference evidence="2 4" key="1">
    <citation type="submission" date="2018-06" db="EMBL/GenBank/DDBJ databases">
        <title>Complete Genome Sequence of the Microcystin-Degrading Bacterium Sphingosinicella microcystinivorans Strain B-9.</title>
        <authorList>
            <person name="Jin H."/>
            <person name="Nishizawa T."/>
            <person name="Guo Y."/>
            <person name="Nishizawa A."/>
            <person name="Park H."/>
            <person name="Kato H."/>
            <person name="Tsuji K."/>
            <person name="Harada K."/>
        </authorList>
    </citation>
    <scope>NUCLEOTIDE SEQUENCE [LARGE SCALE GENOMIC DNA]</scope>
    <source>
        <strain evidence="2 4">B9</strain>
    </source>
</reference>
<dbReference type="Proteomes" id="UP000275727">
    <property type="component" value="Chromosome"/>
</dbReference>
<dbReference type="RefSeq" id="WP_121053247.1">
    <property type="nucleotide sequence ID" value="NZ_AP018711.1"/>
</dbReference>
<evidence type="ECO:0000313" key="5">
    <source>
        <dbReference type="Proteomes" id="UP000276029"/>
    </source>
</evidence>
<evidence type="ECO:0000313" key="2">
    <source>
        <dbReference type="EMBL" id="BBE33275.1"/>
    </source>
</evidence>
<dbReference type="InterPro" id="IPR044855">
    <property type="entry name" value="CoA-Trfase_III_dom3_sf"/>
</dbReference>
<dbReference type="GO" id="GO:0008410">
    <property type="term" value="F:CoA-transferase activity"/>
    <property type="evidence" value="ECO:0007669"/>
    <property type="project" value="TreeGrafter"/>
</dbReference>
<evidence type="ECO:0000313" key="4">
    <source>
        <dbReference type="Proteomes" id="UP000275727"/>
    </source>
</evidence>
<reference evidence="3 5" key="2">
    <citation type="submission" date="2018-10" db="EMBL/GenBank/DDBJ databases">
        <title>Genomic Encyclopedia of Type Strains, Phase IV (KMG-IV): sequencing the most valuable type-strain genomes for metagenomic binning, comparative biology and taxonomic classification.</title>
        <authorList>
            <person name="Goeker M."/>
        </authorList>
    </citation>
    <scope>NUCLEOTIDE SEQUENCE [LARGE SCALE GENOMIC DNA]</scope>
    <source>
        <strain evidence="3 5">DSM 19791</strain>
    </source>
</reference>
<dbReference type="AlphaFoldDB" id="A0AAD1D3Y8"/>
<sequence>MAEDNSAGPVPGQPLSGIRVIDLTRIVSGPFCTMLLGDLGAEVIKIEPPAGDPIRAQSVGTLRGYFASCNRNKLSVVLDLYEQEDLARLKALVRTADVLVENFRTGVMARMGLGSDVLAALNPALIHCSINGFGSTGPDAERPAFDFIAQAMSGFMSVTGTPDQPMRAGPPIADLVAGLYGALATVSAVLHRVRTGEGQRVETSLTTSLMSLLSYHAASYLNAGVIPERLGNEHFVVAPYGLFSSADGFLAIAPSNEPTLRRFLAAIGLEAILEEPDFSSNERRKAHRAALNRRVEDCLRTRSSAEWIGLLTAAGVPAGEVRSLDSVFADPQNVAQHMVLDTSEAGAPVRTIGFPMKLHGTPCRLRSGAPSLGVDSDAFLSALDQRATDN</sequence>
<dbReference type="InterPro" id="IPR050483">
    <property type="entry name" value="CoA-transferase_III_domain"/>
</dbReference>
<dbReference type="PANTHER" id="PTHR48207:SF4">
    <property type="entry name" value="BLL6097 PROTEIN"/>
    <property type="match status" value="1"/>
</dbReference>